<dbReference type="AlphaFoldDB" id="S8DTC4"/>
<feature type="DNA-binding region" description="HMG box" evidence="3">
    <location>
        <begin position="76"/>
        <end position="144"/>
    </location>
</feature>
<evidence type="ECO:0000313" key="7">
    <source>
        <dbReference type="Proteomes" id="UP000015241"/>
    </source>
</evidence>
<dbReference type="Proteomes" id="UP000015241">
    <property type="component" value="Unassembled WGS sequence"/>
</dbReference>
<dbReference type="InterPro" id="IPR036910">
    <property type="entry name" value="HMG_box_dom_sf"/>
</dbReference>
<dbReference type="STRING" id="743788.S8DTC4"/>
<dbReference type="SUPFAM" id="SSF47095">
    <property type="entry name" value="HMG-box"/>
    <property type="match status" value="1"/>
</dbReference>
<evidence type="ECO:0000256" key="3">
    <source>
        <dbReference type="PROSITE-ProRule" id="PRU00267"/>
    </source>
</evidence>
<dbReference type="OrthoDB" id="1919336at2759"/>
<name>S8DTC4_FOMSC</name>
<keyword evidence="3" id="KW-0539">Nucleus</keyword>
<dbReference type="GO" id="GO:0001228">
    <property type="term" value="F:DNA-binding transcription activator activity, RNA polymerase II-specific"/>
    <property type="evidence" value="ECO:0007669"/>
    <property type="project" value="TreeGrafter"/>
</dbReference>
<protein>
    <recommendedName>
        <fullName evidence="5">HMG box domain-containing protein</fullName>
    </recommendedName>
</protein>
<dbReference type="HOGENOM" id="CLU_028294_0_0_1"/>
<feature type="compositionally biased region" description="Low complexity" evidence="4">
    <location>
        <begin position="332"/>
        <end position="344"/>
    </location>
</feature>
<keyword evidence="1 3" id="KW-0238">DNA-binding</keyword>
<dbReference type="PROSITE" id="PS50118">
    <property type="entry name" value="HMG_BOX_2"/>
    <property type="match status" value="1"/>
</dbReference>
<dbReference type="eggNOG" id="KOG0527">
    <property type="taxonomic scope" value="Eukaryota"/>
</dbReference>
<sequence>MNYYSSDLSYYGPRSDGSFYDQQQAQQRTERESPLAEPASGSSAAPYAGGYKDESDAADDPHLALTSQTLNADGTPKRPMNAFMIFARKRRPEISAANQMMRTGDVSKILSREWNTMEMPEKKFYLDQAKKLKDHFNARYPDYVYRRRPNNSRKKRKPDMGHDASADGSSSAEREDMGLDEAAHELDESVEDALLDYHHQYQLAQSSASVAHMNYGAAVQPHSLSGYHPPSSPFSSNRYDEKPTSLSQNRFSSSTSPPLTTGISGSPPTPGDLNAPSAWPFHRDGSRTGRVPLLPALDTGLARQRNSESDLAASMRQDATSPQMRSWGGGPYSTSSGSSGSSISHHTNSAFPTLTSPFVPAQSPSPRQAESLSSPMPHYSASQDYTSGQSAYAPRGAPSLGRPDGPFEHRGFTQSNVLPPPVNNAYPPMADQMAASWPSQYRSFPASHTNMSPTSMPMSSLPVQSSSPTASSPANPNAISNSLPHMGYIARDKFGR</sequence>
<evidence type="ECO:0000313" key="6">
    <source>
        <dbReference type="EMBL" id="EPS95847.1"/>
    </source>
</evidence>
<proteinExistence type="predicted"/>
<feature type="compositionally biased region" description="Polar residues" evidence="4">
    <location>
        <begin position="345"/>
        <end position="390"/>
    </location>
</feature>
<dbReference type="PANTHER" id="PTHR10270">
    <property type="entry name" value="SOX TRANSCRIPTION FACTOR"/>
    <property type="match status" value="1"/>
</dbReference>
<feature type="compositionally biased region" description="Basic residues" evidence="4">
    <location>
        <begin position="146"/>
        <end position="157"/>
    </location>
</feature>
<organism evidence="6 7">
    <name type="scientific">Fomitopsis schrenkii</name>
    <name type="common">Brown rot fungus</name>
    <dbReference type="NCBI Taxonomy" id="2126942"/>
    <lineage>
        <taxon>Eukaryota</taxon>
        <taxon>Fungi</taxon>
        <taxon>Dikarya</taxon>
        <taxon>Basidiomycota</taxon>
        <taxon>Agaricomycotina</taxon>
        <taxon>Agaricomycetes</taxon>
        <taxon>Polyporales</taxon>
        <taxon>Fomitopsis</taxon>
    </lineage>
</organism>
<evidence type="ECO:0000259" key="5">
    <source>
        <dbReference type="PROSITE" id="PS50118"/>
    </source>
</evidence>
<dbReference type="Pfam" id="PF00505">
    <property type="entry name" value="HMG_box"/>
    <property type="match status" value="1"/>
</dbReference>
<feature type="region of interest" description="Disordered" evidence="4">
    <location>
        <begin position="143"/>
        <end position="176"/>
    </location>
</feature>
<dbReference type="InterPro" id="IPR009071">
    <property type="entry name" value="HMG_box_dom"/>
</dbReference>
<feature type="compositionally biased region" description="Basic and acidic residues" evidence="4">
    <location>
        <begin position="51"/>
        <end position="62"/>
    </location>
</feature>
<feature type="compositionally biased region" description="Low complexity" evidence="4">
    <location>
        <begin position="35"/>
        <end position="50"/>
    </location>
</feature>
<reference evidence="6 7" key="1">
    <citation type="journal article" date="2012" name="Science">
        <title>The Paleozoic origin of enzymatic lignin decomposition reconstructed from 31 fungal genomes.</title>
        <authorList>
            <person name="Floudas D."/>
            <person name="Binder M."/>
            <person name="Riley R."/>
            <person name="Barry K."/>
            <person name="Blanchette R.A."/>
            <person name="Henrissat B."/>
            <person name="Martinez A.T."/>
            <person name="Otillar R."/>
            <person name="Spatafora J.W."/>
            <person name="Yadav J.S."/>
            <person name="Aerts A."/>
            <person name="Benoit I."/>
            <person name="Boyd A."/>
            <person name="Carlson A."/>
            <person name="Copeland A."/>
            <person name="Coutinho P.M."/>
            <person name="de Vries R.P."/>
            <person name="Ferreira P."/>
            <person name="Findley K."/>
            <person name="Foster B."/>
            <person name="Gaskell J."/>
            <person name="Glotzer D."/>
            <person name="Gorecki P."/>
            <person name="Heitman J."/>
            <person name="Hesse C."/>
            <person name="Hori C."/>
            <person name="Igarashi K."/>
            <person name="Jurgens J.A."/>
            <person name="Kallen N."/>
            <person name="Kersten P."/>
            <person name="Kohler A."/>
            <person name="Kuees U."/>
            <person name="Kumar T.K.A."/>
            <person name="Kuo A."/>
            <person name="LaButti K."/>
            <person name="Larrondo L.F."/>
            <person name="Lindquist E."/>
            <person name="Ling A."/>
            <person name="Lombard V."/>
            <person name="Lucas S."/>
            <person name="Lundell T."/>
            <person name="Martin R."/>
            <person name="McLaughlin D.J."/>
            <person name="Morgenstern I."/>
            <person name="Morin E."/>
            <person name="Murat C."/>
            <person name="Nagy L.G."/>
            <person name="Nolan M."/>
            <person name="Ohm R.A."/>
            <person name="Patyshakuliyeva A."/>
            <person name="Rokas A."/>
            <person name="Ruiz-Duenas F.J."/>
            <person name="Sabat G."/>
            <person name="Salamov A."/>
            <person name="Samejima M."/>
            <person name="Schmutz J."/>
            <person name="Slot J.C."/>
            <person name="St John F."/>
            <person name="Stenlid J."/>
            <person name="Sun H."/>
            <person name="Sun S."/>
            <person name="Syed K."/>
            <person name="Tsang A."/>
            <person name="Wiebenga A."/>
            <person name="Young D."/>
            <person name="Pisabarro A."/>
            <person name="Eastwood D.C."/>
            <person name="Martin F."/>
            <person name="Cullen D."/>
            <person name="Grigoriev I.V."/>
            <person name="Hibbett D.S."/>
        </authorList>
    </citation>
    <scope>NUCLEOTIDE SEQUENCE</scope>
    <source>
        <strain evidence="7">FP-58527</strain>
    </source>
</reference>
<evidence type="ECO:0000256" key="4">
    <source>
        <dbReference type="SAM" id="MobiDB-lite"/>
    </source>
</evidence>
<dbReference type="FunCoup" id="S8DTC4">
    <property type="interactions" value="177"/>
</dbReference>
<evidence type="ECO:0000256" key="1">
    <source>
        <dbReference type="ARBA" id="ARBA00023125"/>
    </source>
</evidence>
<dbReference type="GO" id="GO:0030154">
    <property type="term" value="P:cell differentiation"/>
    <property type="evidence" value="ECO:0007669"/>
    <property type="project" value="TreeGrafter"/>
</dbReference>
<dbReference type="InterPro" id="IPR050140">
    <property type="entry name" value="SRY-related_HMG-box_TF-like"/>
</dbReference>
<accession>S8DTC4</accession>
<keyword evidence="2" id="KW-0804">Transcription</keyword>
<dbReference type="EMBL" id="KE504199">
    <property type="protein sequence ID" value="EPS95847.1"/>
    <property type="molecule type" value="Genomic_DNA"/>
</dbReference>
<dbReference type="GO" id="GO:0005634">
    <property type="term" value="C:nucleus"/>
    <property type="evidence" value="ECO:0007669"/>
    <property type="project" value="UniProtKB-UniRule"/>
</dbReference>
<feature type="region of interest" description="Disordered" evidence="4">
    <location>
        <begin position="224"/>
        <end position="426"/>
    </location>
</feature>
<dbReference type="GO" id="GO:0000978">
    <property type="term" value="F:RNA polymerase II cis-regulatory region sequence-specific DNA binding"/>
    <property type="evidence" value="ECO:0007669"/>
    <property type="project" value="TreeGrafter"/>
</dbReference>
<dbReference type="Gene3D" id="1.10.30.10">
    <property type="entry name" value="High mobility group box domain"/>
    <property type="match status" value="1"/>
</dbReference>
<keyword evidence="7" id="KW-1185">Reference proteome</keyword>
<dbReference type="PANTHER" id="PTHR10270:SF161">
    <property type="entry name" value="SEX-DETERMINING REGION Y PROTEIN"/>
    <property type="match status" value="1"/>
</dbReference>
<dbReference type="SMART" id="SM00398">
    <property type="entry name" value="HMG"/>
    <property type="match status" value="1"/>
</dbReference>
<feature type="compositionally biased region" description="Low complexity" evidence="4">
    <location>
        <begin position="451"/>
        <end position="484"/>
    </location>
</feature>
<feature type="compositionally biased region" description="Polar residues" evidence="4">
    <location>
        <begin position="244"/>
        <end position="266"/>
    </location>
</feature>
<feature type="region of interest" description="Disordered" evidence="4">
    <location>
        <begin position="448"/>
        <end position="496"/>
    </location>
</feature>
<gene>
    <name evidence="6" type="ORF">FOMPIDRAFT_1062542</name>
</gene>
<evidence type="ECO:0000256" key="2">
    <source>
        <dbReference type="ARBA" id="ARBA00023163"/>
    </source>
</evidence>
<dbReference type="InParanoid" id="S8DTC4"/>
<feature type="domain" description="HMG box" evidence="5">
    <location>
        <begin position="76"/>
        <end position="144"/>
    </location>
</feature>
<feature type="region of interest" description="Disordered" evidence="4">
    <location>
        <begin position="1"/>
        <end position="78"/>
    </location>
</feature>